<protein>
    <submittedName>
        <fullName evidence="3">SirA-like protein</fullName>
    </submittedName>
</protein>
<evidence type="ECO:0000313" key="4">
    <source>
        <dbReference type="Proteomes" id="UP000298324"/>
    </source>
</evidence>
<dbReference type="InterPro" id="IPR019870">
    <property type="entry name" value="Se_metab_YedF"/>
</dbReference>
<proteinExistence type="inferred from homology"/>
<dbReference type="InterPro" id="IPR027396">
    <property type="entry name" value="DsrEFH-like"/>
</dbReference>
<dbReference type="PANTHER" id="PTHR33279:SF6">
    <property type="entry name" value="SULFUR CARRIER PROTEIN YEDF-RELATED"/>
    <property type="match status" value="1"/>
</dbReference>
<dbReference type="NCBIfam" id="TIGR03527">
    <property type="entry name" value="selenium_YedF"/>
    <property type="match status" value="1"/>
</dbReference>
<dbReference type="Pfam" id="PF01206">
    <property type="entry name" value="TusA"/>
    <property type="match status" value="1"/>
</dbReference>
<keyword evidence="4" id="KW-1185">Reference proteome</keyword>
<dbReference type="Proteomes" id="UP000298324">
    <property type="component" value="Unassembled WGS sequence"/>
</dbReference>
<dbReference type="InterPro" id="IPR003787">
    <property type="entry name" value="Sulphur_relay_DsrE/F-like"/>
</dbReference>
<evidence type="ECO:0000259" key="2">
    <source>
        <dbReference type="Pfam" id="PF01206"/>
    </source>
</evidence>
<comment type="caution">
    <text evidence="3">The sequence shown here is derived from an EMBL/GenBank/DDBJ whole genome shotgun (WGS) entry which is preliminary data.</text>
</comment>
<dbReference type="PANTHER" id="PTHR33279">
    <property type="entry name" value="SULFUR CARRIER PROTEIN YEDF-RELATED"/>
    <property type="match status" value="1"/>
</dbReference>
<gene>
    <name evidence="3" type="ORF">Psch_00671</name>
</gene>
<name>A0A4Y7RDN1_9FIRM</name>
<dbReference type="CDD" id="cd03421">
    <property type="entry name" value="SirA_like_N"/>
    <property type="match status" value="1"/>
</dbReference>
<dbReference type="InterPro" id="IPR001455">
    <property type="entry name" value="TusA-like"/>
</dbReference>
<dbReference type="SUPFAM" id="SSF75169">
    <property type="entry name" value="DsrEFH-like"/>
    <property type="match status" value="1"/>
</dbReference>
<organism evidence="3 4">
    <name type="scientific">Pelotomaculum schinkii</name>
    <dbReference type="NCBI Taxonomy" id="78350"/>
    <lineage>
        <taxon>Bacteria</taxon>
        <taxon>Bacillati</taxon>
        <taxon>Bacillota</taxon>
        <taxon>Clostridia</taxon>
        <taxon>Eubacteriales</taxon>
        <taxon>Desulfotomaculaceae</taxon>
        <taxon>Pelotomaculum</taxon>
    </lineage>
</organism>
<sequence>MTVKVLDCRGLACPAPVINTKKALEEVGVEPLLVIVDNDAARENVSRFAGNAGRSVEVEEKDGAYHLIIGGTGGEVPATDPAKKVVAEVEEGRAVYFITSNAIGQGSPDLGEVLMKSLMVTLAEQKSAKALLLLNTGVYLALEGSPVLEQMQKLALAGTEILVCGTCLNYYKLKEKLAVGVVSNMYDINSRLIEPGKVITVG</sequence>
<feature type="domain" description="UPF0033" evidence="2">
    <location>
        <begin position="4"/>
        <end position="69"/>
    </location>
</feature>
<dbReference type="InterPro" id="IPR036868">
    <property type="entry name" value="TusA-like_sf"/>
</dbReference>
<accession>A0A4Y7RDN1</accession>
<comment type="similarity">
    <text evidence="1">Belongs to the sulfur carrier protein TusA family.</text>
</comment>
<dbReference type="EMBL" id="QFGA01000001">
    <property type="protein sequence ID" value="TEB07128.1"/>
    <property type="molecule type" value="Genomic_DNA"/>
</dbReference>
<dbReference type="Gene3D" id="3.30.110.40">
    <property type="entry name" value="TusA-like domain"/>
    <property type="match status" value="1"/>
</dbReference>
<evidence type="ECO:0000256" key="1">
    <source>
        <dbReference type="ARBA" id="ARBA00008984"/>
    </source>
</evidence>
<dbReference type="RefSeq" id="WP_190239110.1">
    <property type="nucleotide sequence ID" value="NZ_QFGA01000001.1"/>
</dbReference>
<dbReference type="AlphaFoldDB" id="A0A4Y7RDN1"/>
<dbReference type="Pfam" id="PF02635">
    <property type="entry name" value="DsrE"/>
    <property type="match status" value="1"/>
</dbReference>
<reference evidence="3 4" key="1">
    <citation type="journal article" date="2018" name="Environ. Microbiol.">
        <title>Novel energy conservation strategies and behaviour of Pelotomaculum schinkii driving syntrophic propionate catabolism.</title>
        <authorList>
            <person name="Hidalgo-Ahumada C.A.P."/>
            <person name="Nobu M.K."/>
            <person name="Narihiro T."/>
            <person name="Tamaki H."/>
            <person name="Liu W.T."/>
            <person name="Kamagata Y."/>
            <person name="Stams A.J.M."/>
            <person name="Imachi H."/>
            <person name="Sousa D.Z."/>
        </authorList>
    </citation>
    <scope>NUCLEOTIDE SEQUENCE [LARGE SCALE GENOMIC DNA]</scope>
    <source>
        <strain evidence="3 4">HH</strain>
    </source>
</reference>
<dbReference type="SUPFAM" id="SSF64307">
    <property type="entry name" value="SirA-like"/>
    <property type="match status" value="1"/>
</dbReference>
<evidence type="ECO:0000313" key="3">
    <source>
        <dbReference type="EMBL" id="TEB07128.1"/>
    </source>
</evidence>